<reference evidence="1 2" key="1">
    <citation type="submission" date="2019-06" db="EMBL/GenBank/DDBJ databases">
        <title>Sequencing the genomes of 1000 actinobacteria strains.</title>
        <authorList>
            <person name="Klenk H.-P."/>
        </authorList>
    </citation>
    <scope>NUCLEOTIDE SEQUENCE [LARGE SCALE GENOMIC DNA]</scope>
    <source>
        <strain evidence="1 2">DSM 44826</strain>
    </source>
</reference>
<name>A0A561UHL2_9ACTN</name>
<gene>
    <name evidence="1" type="ORF">FHX73_112662</name>
</gene>
<dbReference type="Proteomes" id="UP000317940">
    <property type="component" value="Unassembled WGS sequence"/>
</dbReference>
<dbReference type="GO" id="GO:0016884">
    <property type="term" value="F:carbon-nitrogen ligase activity, with glutamine as amido-N-donor"/>
    <property type="evidence" value="ECO:0007669"/>
    <property type="project" value="InterPro"/>
</dbReference>
<dbReference type="Gene3D" id="1.10.1510.10">
    <property type="entry name" value="Uncharacterised protein YqeY/AIM41 PF09424, N-terminal domain"/>
    <property type="match status" value="1"/>
</dbReference>
<keyword evidence="2" id="KW-1185">Reference proteome</keyword>
<evidence type="ECO:0008006" key="3">
    <source>
        <dbReference type="Google" id="ProtNLM"/>
    </source>
</evidence>
<dbReference type="EMBL" id="VIWT01000001">
    <property type="protein sequence ID" value="TWF98835.1"/>
    <property type="molecule type" value="Genomic_DNA"/>
</dbReference>
<evidence type="ECO:0000313" key="2">
    <source>
        <dbReference type="Proteomes" id="UP000317940"/>
    </source>
</evidence>
<dbReference type="RefSeq" id="WP_145905197.1">
    <property type="nucleotide sequence ID" value="NZ_BAAAMZ010000012.1"/>
</dbReference>
<evidence type="ECO:0000313" key="1">
    <source>
        <dbReference type="EMBL" id="TWF98835.1"/>
    </source>
</evidence>
<dbReference type="Pfam" id="PF09424">
    <property type="entry name" value="YqeY"/>
    <property type="match status" value="1"/>
</dbReference>
<dbReference type="AlphaFoldDB" id="A0A561UHL2"/>
<dbReference type="InterPro" id="IPR003789">
    <property type="entry name" value="Asn/Gln_tRNA_amidoTrase-B-like"/>
</dbReference>
<dbReference type="OrthoDB" id="5197356at2"/>
<comment type="caution">
    <text evidence="1">The sequence shown here is derived from an EMBL/GenBank/DDBJ whole genome shotgun (WGS) entry which is preliminary data.</text>
</comment>
<dbReference type="SUPFAM" id="SSF89095">
    <property type="entry name" value="GatB/YqeY motif"/>
    <property type="match status" value="1"/>
</dbReference>
<dbReference type="PANTHER" id="PTHR28055:SF1">
    <property type="entry name" value="ALTERED INHERITANCE OF MITOCHONDRIA PROTEIN 41, MITOCHONDRIAL"/>
    <property type="match status" value="1"/>
</dbReference>
<protein>
    <recommendedName>
        <fullName evidence="3">Yqey-like protein</fullName>
    </recommendedName>
</protein>
<dbReference type="InterPro" id="IPR042184">
    <property type="entry name" value="YqeY/Aim41_N"/>
</dbReference>
<accession>A0A561UHL2</accession>
<proteinExistence type="predicted"/>
<sequence>MTNGTDQGLKARLRAGLTEAIKGRDRAAASVLRVALGVLENAEAVPREADADRNLAIGQIPLGAGAAEAPRREVTGAEQLALLAAEVADREAAAEQYRAAGREDRAERLAAEARLLAGYLGAQPN</sequence>
<dbReference type="InterPro" id="IPR019004">
    <property type="entry name" value="YqeY/Aim41"/>
</dbReference>
<organism evidence="1 2">
    <name type="scientific">Kitasatospora viridis</name>
    <dbReference type="NCBI Taxonomy" id="281105"/>
    <lineage>
        <taxon>Bacteria</taxon>
        <taxon>Bacillati</taxon>
        <taxon>Actinomycetota</taxon>
        <taxon>Actinomycetes</taxon>
        <taxon>Kitasatosporales</taxon>
        <taxon>Streptomycetaceae</taxon>
        <taxon>Kitasatospora</taxon>
    </lineage>
</organism>
<dbReference type="PANTHER" id="PTHR28055">
    <property type="entry name" value="ALTERED INHERITANCE OF MITOCHONDRIA PROTEIN 41, MITOCHONDRIAL"/>
    <property type="match status" value="1"/>
</dbReference>